<dbReference type="AlphaFoldDB" id="A0AA40EAT6"/>
<dbReference type="PANTHER" id="PTHR43861:SF1">
    <property type="entry name" value="TRANS-ACONITATE 2-METHYLTRANSFERASE"/>
    <property type="match status" value="1"/>
</dbReference>
<evidence type="ECO:0000256" key="3">
    <source>
        <dbReference type="SAM" id="SignalP"/>
    </source>
</evidence>
<dbReference type="GeneID" id="85322340"/>
<evidence type="ECO:0000259" key="4">
    <source>
        <dbReference type="Pfam" id="PF13649"/>
    </source>
</evidence>
<keyword evidence="6" id="KW-1185">Reference proteome</keyword>
<proteinExistence type="predicted"/>
<feature type="signal peptide" evidence="3">
    <location>
        <begin position="1"/>
        <end position="25"/>
    </location>
</feature>
<dbReference type="Gene3D" id="3.40.50.150">
    <property type="entry name" value="Vaccinia Virus protein VP39"/>
    <property type="match status" value="1"/>
</dbReference>
<keyword evidence="1" id="KW-0489">Methyltransferase</keyword>
<reference evidence="5" key="1">
    <citation type="submission" date="2023-06" db="EMBL/GenBank/DDBJ databases">
        <title>Genome-scale phylogeny and comparative genomics of the fungal order Sordariales.</title>
        <authorList>
            <consortium name="Lawrence Berkeley National Laboratory"/>
            <person name="Hensen N."/>
            <person name="Bonometti L."/>
            <person name="Westerberg I."/>
            <person name="Brannstrom I.O."/>
            <person name="Guillou S."/>
            <person name="Cros-Aarteil S."/>
            <person name="Calhoun S."/>
            <person name="Haridas S."/>
            <person name="Kuo A."/>
            <person name="Mondo S."/>
            <person name="Pangilinan J."/>
            <person name="Riley R."/>
            <person name="LaButti K."/>
            <person name="Andreopoulos B."/>
            <person name="Lipzen A."/>
            <person name="Chen C."/>
            <person name="Yanf M."/>
            <person name="Daum C."/>
            <person name="Ng V."/>
            <person name="Clum A."/>
            <person name="Steindorff A."/>
            <person name="Ohm R."/>
            <person name="Martin F."/>
            <person name="Silar P."/>
            <person name="Natvig D."/>
            <person name="Lalanne C."/>
            <person name="Gautier V."/>
            <person name="Ament-velasquez S.L."/>
            <person name="Kruys A."/>
            <person name="Hutchinson M.I."/>
            <person name="Powell A.J."/>
            <person name="Barry K."/>
            <person name="Miller A.N."/>
            <person name="Grigoriev I.V."/>
            <person name="Debuchy R."/>
            <person name="Gladieux P."/>
            <person name="Thoren M.H."/>
            <person name="Johannesson H."/>
        </authorList>
    </citation>
    <scope>NUCLEOTIDE SEQUENCE</scope>
    <source>
        <strain evidence="5">SMH2392-1A</strain>
    </source>
</reference>
<name>A0AA40EAT6_9PEZI</name>
<dbReference type="Pfam" id="PF13649">
    <property type="entry name" value="Methyltransf_25"/>
    <property type="match status" value="1"/>
</dbReference>
<feature type="domain" description="Methyltransferase" evidence="4">
    <location>
        <begin position="48"/>
        <end position="137"/>
    </location>
</feature>
<evidence type="ECO:0000313" key="6">
    <source>
        <dbReference type="Proteomes" id="UP001172101"/>
    </source>
</evidence>
<dbReference type="CDD" id="cd02440">
    <property type="entry name" value="AdoMet_MTases"/>
    <property type="match status" value="1"/>
</dbReference>
<dbReference type="RefSeq" id="XP_060302007.1">
    <property type="nucleotide sequence ID" value="XM_060439070.1"/>
</dbReference>
<protein>
    <recommendedName>
        <fullName evidence="4">Methyltransferase domain-containing protein</fullName>
    </recommendedName>
</protein>
<evidence type="ECO:0000313" key="5">
    <source>
        <dbReference type="EMBL" id="KAK0733130.1"/>
    </source>
</evidence>
<accession>A0AA40EAT6</accession>
<dbReference type="Proteomes" id="UP001172101">
    <property type="component" value="Unassembled WGS sequence"/>
</dbReference>
<organism evidence="5 6">
    <name type="scientific">Lasiosphaeria miniovina</name>
    <dbReference type="NCBI Taxonomy" id="1954250"/>
    <lineage>
        <taxon>Eukaryota</taxon>
        <taxon>Fungi</taxon>
        <taxon>Dikarya</taxon>
        <taxon>Ascomycota</taxon>
        <taxon>Pezizomycotina</taxon>
        <taxon>Sordariomycetes</taxon>
        <taxon>Sordariomycetidae</taxon>
        <taxon>Sordariales</taxon>
        <taxon>Lasiosphaeriaceae</taxon>
        <taxon>Lasiosphaeria</taxon>
    </lineage>
</organism>
<keyword evidence="2" id="KW-0808">Transferase</keyword>
<dbReference type="InterPro" id="IPR029063">
    <property type="entry name" value="SAM-dependent_MTases_sf"/>
</dbReference>
<dbReference type="GO" id="GO:0032259">
    <property type="term" value="P:methylation"/>
    <property type="evidence" value="ECO:0007669"/>
    <property type="project" value="UniProtKB-KW"/>
</dbReference>
<gene>
    <name evidence="5" type="ORF">B0T26DRAFT_669568</name>
</gene>
<dbReference type="PANTHER" id="PTHR43861">
    <property type="entry name" value="TRANS-ACONITATE 2-METHYLTRANSFERASE-RELATED"/>
    <property type="match status" value="1"/>
</dbReference>
<dbReference type="InterPro" id="IPR041698">
    <property type="entry name" value="Methyltransf_25"/>
</dbReference>
<dbReference type="GO" id="GO:0008168">
    <property type="term" value="F:methyltransferase activity"/>
    <property type="evidence" value="ECO:0007669"/>
    <property type="project" value="UniProtKB-KW"/>
</dbReference>
<evidence type="ECO:0000256" key="1">
    <source>
        <dbReference type="ARBA" id="ARBA00022603"/>
    </source>
</evidence>
<keyword evidence="3" id="KW-0732">Signal</keyword>
<evidence type="ECO:0000256" key="2">
    <source>
        <dbReference type="ARBA" id="ARBA00022679"/>
    </source>
</evidence>
<dbReference type="EMBL" id="JAUIRO010000001">
    <property type="protein sequence ID" value="KAK0733130.1"/>
    <property type="molecule type" value="Genomic_DNA"/>
</dbReference>
<dbReference type="SUPFAM" id="SSF53335">
    <property type="entry name" value="S-adenosyl-L-methionine-dependent methyltransferases"/>
    <property type="match status" value="1"/>
</dbReference>
<comment type="caution">
    <text evidence="5">The sequence shown here is derived from an EMBL/GenBank/DDBJ whole genome shotgun (WGS) entry which is preliminary data.</text>
</comment>
<sequence length="196" mass="21624">MLCRCVSVLALLSLIQIPYSPQVDAIKLVKEVKGLVAARWKPECVIYSGCGPGTSTKVLGSEFPDARIFGIDSSPSMIEAAKTMERAKEVPTATYVHGNIETYVPEDGTDLIFSTEALQYLHPDAQIETLQHCLDVARLEEVYPRDANGKTVLKRSMLLCVCVEKAEGMEEEGMEEEGMDEEELDEVDIIVLPPEC</sequence>
<feature type="chain" id="PRO_5041272592" description="Methyltransferase domain-containing protein" evidence="3">
    <location>
        <begin position="26"/>
        <end position="196"/>
    </location>
</feature>